<dbReference type="KEGG" id="mlir:LPB04_14400"/>
<dbReference type="RefSeq" id="WP_193685228.1">
    <property type="nucleotide sequence ID" value="NZ_CP062941.1"/>
</dbReference>
<dbReference type="CDD" id="cd03443">
    <property type="entry name" value="PaaI_thioesterase"/>
    <property type="match status" value="1"/>
</dbReference>
<evidence type="ECO:0000313" key="3">
    <source>
        <dbReference type="EMBL" id="QOL48182.1"/>
    </source>
</evidence>
<dbReference type="PANTHER" id="PTHR42856">
    <property type="entry name" value="ACYL-COENZYME A THIOESTERASE PAAI"/>
    <property type="match status" value="1"/>
</dbReference>
<dbReference type="AlphaFoldDB" id="A0A7L9U1M8"/>
<dbReference type="SUPFAM" id="SSF54637">
    <property type="entry name" value="Thioesterase/thiol ester dehydrase-isomerase"/>
    <property type="match status" value="1"/>
</dbReference>
<gene>
    <name evidence="3" type="ORF">LPB04_14400</name>
</gene>
<name>A0A7L9U1M8_9BURK</name>
<accession>A0A7L9U1M8</accession>
<organism evidence="3 4">
    <name type="scientific">Massilia litorea</name>
    <dbReference type="NCBI Taxonomy" id="2769491"/>
    <lineage>
        <taxon>Bacteria</taxon>
        <taxon>Pseudomonadati</taxon>
        <taxon>Pseudomonadota</taxon>
        <taxon>Betaproteobacteria</taxon>
        <taxon>Burkholderiales</taxon>
        <taxon>Oxalobacteraceae</taxon>
        <taxon>Telluria group</taxon>
        <taxon>Massilia</taxon>
    </lineage>
</organism>
<dbReference type="InterPro" id="IPR029069">
    <property type="entry name" value="HotDog_dom_sf"/>
</dbReference>
<dbReference type="InterPro" id="IPR052723">
    <property type="entry name" value="Acyl-CoA_thioesterase_PaaI"/>
</dbReference>
<dbReference type="Proteomes" id="UP000593875">
    <property type="component" value="Chromosome"/>
</dbReference>
<dbReference type="Pfam" id="PF03061">
    <property type="entry name" value="4HBT"/>
    <property type="match status" value="1"/>
</dbReference>
<reference evidence="3 4" key="1">
    <citation type="submission" date="2020-10" db="EMBL/GenBank/DDBJ databases">
        <title>Genome sequencing of Massilia sp. LPB0304.</title>
        <authorList>
            <person name="Kim J."/>
        </authorList>
    </citation>
    <scope>NUCLEOTIDE SEQUENCE [LARGE SCALE GENOMIC DNA]</scope>
    <source>
        <strain evidence="3 4">LPB0304</strain>
    </source>
</reference>
<dbReference type="InterPro" id="IPR003736">
    <property type="entry name" value="PAAI_dom"/>
</dbReference>
<dbReference type="Gene3D" id="3.10.129.10">
    <property type="entry name" value="Hotdog Thioesterase"/>
    <property type="match status" value="1"/>
</dbReference>
<dbReference type="NCBIfam" id="TIGR00369">
    <property type="entry name" value="unchar_dom_1"/>
    <property type="match status" value="1"/>
</dbReference>
<feature type="domain" description="Thioesterase" evidence="2">
    <location>
        <begin position="47"/>
        <end position="114"/>
    </location>
</feature>
<sequence length="135" mass="14264">MENLSAFAHQVFESQAFSQFIGAELTQVGSDHAELSLRIADHHKQQHGFVHGGVLSYLADNAITFAGGLALGGNALTSEFKINYIKPAKGSHLLARARARSAGKRQAVCQCEIFVVVEGVETLCALAQGTVVAAA</sequence>
<dbReference type="EMBL" id="CP062941">
    <property type="protein sequence ID" value="QOL48182.1"/>
    <property type="molecule type" value="Genomic_DNA"/>
</dbReference>
<evidence type="ECO:0000313" key="4">
    <source>
        <dbReference type="Proteomes" id="UP000593875"/>
    </source>
</evidence>
<dbReference type="PANTHER" id="PTHR42856:SF1">
    <property type="entry name" value="ACYL-COENZYME A THIOESTERASE PAAI"/>
    <property type="match status" value="1"/>
</dbReference>
<protein>
    <submittedName>
        <fullName evidence="3">PaaI family thioesterase</fullName>
    </submittedName>
</protein>
<keyword evidence="1" id="KW-0378">Hydrolase</keyword>
<evidence type="ECO:0000259" key="2">
    <source>
        <dbReference type="Pfam" id="PF03061"/>
    </source>
</evidence>
<evidence type="ECO:0000256" key="1">
    <source>
        <dbReference type="ARBA" id="ARBA00022801"/>
    </source>
</evidence>
<dbReference type="InterPro" id="IPR006683">
    <property type="entry name" value="Thioestr_dom"/>
</dbReference>
<dbReference type="GO" id="GO:0016289">
    <property type="term" value="F:acyl-CoA hydrolase activity"/>
    <property type="evidence" value="ECO:0007669"/>
    <property type="project" value="UniProtKB-ARBA"/>
</dbReference>
<keyword evidence="4" id="KW-1185">Reference proteome</keyword>
<proteinExistence type="predicted"/>